<dbReference type="GO" id="GO:0005886">
    <property type="term" value="C:plasma membrane"/>
    <property type="evidence" value="ECO:0007669"/>
    <property type="project" value="TreeGrafter"/>
</dbReference>
<dbReference type="PANTHER" id="PTHR12276">
    <property type="entry name" value="EPSIN/ENT-RELATED"/>
    <property type="match status" value="1"/>
</dbReference>
<feature type="region of interest" description="Disordered" evidence="6">
    <location>
        <begin position="318"/>
        <end position="345"/>
    </location>
</feature>
<dbReference type="PROSITE" id="PS50942">
    <property type="entry name" value="ENTH"/>
    <property type="match status" value="1"/>
</dbReference>
<name>A0A0C9RZA6_9CONI</name>
<reference evidence="8" key="1">
    <citation type="submission" date="2015-02" db="EMBL/GenBank/DDBJ databases">
        <title>A transcriptome of Wollemia nobilis - a relic of Gondwana.</title>
        <authorList>
            <person name="Chia J.Y."/>
            <person name="Leong Y.S."/>
            <person name="Abdul Karim S."/>
            <person name="Wan Azmi N."/>
            <person name="Hercus R."/>
            <person name="Croft L."/>
        </authorList>
    </citation>
    <scope>NUCLEOTIDE SEQUENCE</scope>
    <source>
        <strain evidence="8">MaeBrown</strain>
        <tissue evidence="8">Leaf</tissue>
    </source>
</reference>
<protein>
    <submittedName>
        <fullName evidence="8">TSA: Wollemia nobilis Ref_Wollemi_Transcript_927_1906 transcribed RNA sequence</fullName>
    </submittedName>
</protein>
<dbReference type="GO" id="GO:0030276">
    <property type="term" value="F:clathrin binding"/>
    <property type="evidence" value="ECO:0007669"/>
    <property type="project" value="TreeGrafter"/>
</dbReference>
<feature type="region of interest" description="Disordered" evidence="6">
    <location>
        <begin position="156"/>
        <end position="300"/>
    </location>
</feature>
<dbReference type="GO" id="GO:0005543">
    <property type="term" value="F:phospholipid binding"/>
    <property type="evidence" value="ECO:0007669"/>
    <property type="project" value="TreeGrafter"/>
</dbReference>
<feature type="domain" description="ENTH" evidence="7">
    <location>
        <begin position="20"/>
        <end position="152"/>
    </location>
</feature>
<dbReference type="EMBL" id="GCHU01000918">
    <property type="protein sequence ID" value="JAG89514.1"/>
    <property type="molecule type" value="Transcribed_RNA"/>
</dbReference>
<comment type="similarity">
    <text evidence="3">Belongs to the epsin family.</text>
</comment>
<feature type="compositionally biased region" description="Polar residues" evidence="6">
    <location>
        <begin position="264"/>
        <end position="274"/>
    </location>
</feature>
<evidence type="ECO:0000256" key="4">
    <source>
        <dbReference type="ARBA" id="ARBA00023034"/>
    </source>
</evidence>
<accession>A0A0C9RZA6</accession>
<evidence type="ECO:0000256" key="5">
    <source>
        <dbReference type="ARBA" id="ARBA00023329"/>
    </source>
</evidence>
<feature type="compositionally biased region" description="Polar residues" evidence="6">
    <location>
        <begin position="471"/>
        <end position="490"/>
    </location>
</feature>
<dbReference type="PANTHER" id="PTHR12276:SF45">
    <property type="entry name" value="CLATHRIN INTERACTOR 1"/>
    <property type="match status" value="1"/>
</dbReference>
<keyword evidence="5" id="KW-0968">Cytoplasmic vesicle</keyword>
<organism evidence="8">
    <name type="scientific">Wollemia nobilis</name>
    <dbReference type="NCBI Taxonomy" id="56998"/>
    <lineage>
        <taxon>Eukaryota</taxon>
        <taxon>Viridiplantae</taxon>
        <taxon>Streptophyta</taxon>
        <taxon>Embryophyta</taxon>
        <taxon>Tracheophyta</taxon>
        <taxon>Spermatophyta</taxon>
        <taxon>Pinopsida</taxon>
        <taxon>Pinidae</taxon>
        <taxon>Conifers II</taxon>
        <taxon>Araucariales</taxon>
        <taxon>Araucariaceae</taxon>
        <taxon>Wollemia</taxon>
    </lineage>
</organism>
<dbReference type="InterPro" id="IPR013809">
    <property type="entry name" value="ENTH"/>
</dbReference>
<evidence type="ECO:0000256" key="1">
    <source>
        <dbReference type="ARBA" id="ARBA00004132"/>
    </source>
</evidence>
<dbReference type="GO" id="GO:0005794">
    <property type="term" value="C:Golgi apparatus"/>
    <property type="evidence" value="ECO:0007669"/>
    <property type="project" value="UniProtKB-SubCell"/>
</dbReference>
<dbReference type="SUPFAM" id="SSF48464">
    <property type="entry name" value="ENTH/VHS domain"/>
    <property type="match status" value="1"/>
</dbReference>
<evidence type="ECO:0000259" key="7">
    <source>
        <dbReference type="PROSITE" id="PS50942"/>
    </source>
</evidence>
<evidence type="ECO:0000256" key="6">
    <source>
        <dbReference type="SAM" id="MobiDB-lite"/>
    </source>
</evidence>
<dbReference type="GO" id="GO:0030125">
    <property type="term" value="C:clathrin vesicle coat"/>
    <property type="evidence" value="ECO:0007669"/>
    <property type="project" value="TreeGrafter"/>
</dbReference>
<dbReference type="SMART" id="SM00273">
    <property type="entry name" value="ENTH"/>
    <property type="match status" value="1"/>
</dbReference>
<feature type="compositionally biased region" description="Polar residues" evidence="6">
    <location>
        <begin position="443"/>
        <end position="458"/>
    </location>
</feature>
<comment type="subcellular location">
    <subcellularLocation>
        <location evidence="1">Cytoplasmic vesicle</location>
        <location evidence="1">Clathrin-coated vesicle</location>
    </subcellularLocation>
    <subcellularLocation>
        <location evidence="2">Golgi apparatus</location>
    </subcellularLocation>
</comment>
<proteinExistence type="inferred from homology"/>
<keyword evidence="4" id="KW-0333">Golgi apparatus</keyword>
<feature type="region of interest" description="Disordered" evidence="6">
    <location>
        <begin position="438"/>
        <end position="498"/>
    </location>
</feature>
<dbReference type="Gene3D" id="1.25.40.90">
    <property type="match status" value="1"/>
</dbReference>
<dbReference type="InterPro" id="IPR008942">
    <property type="entry name" value="ENTH_VHS"/>
</dbReference>
<sequence length="541" mass="58743">MDFIKVLDQTVREIKREVNKKVLKVPEIEQKVLDATSNEPWGPHGTLMAEIAQATRNFSEYQLVMDVLWRRIGDTGRNWRHVYKALTVLEYLVANGSERVVDELLEHTFQISTLSDFQYVEPDGKDQGINVRKKAQNIHSLINDKDKIREVRQKAAANRDKYGGLSSTGGYKPSSYSGFGGGYDDDDHRSGNGGRYGSDRDGQNHDGDRYGRDGGERYSRSTDKYEDDDFARIRDHEDDRYGSKKGYDDDDQYSSRVQGGAAKASNSGYNQAATKGTPVSALDSANDDFDPRGSSKPVAVTPVATFTDDFFSLPSAGKHSDVMKAIPPPPSSAGSVPISAAVSGPSSGTDLFTDASFNATFVDPPASATKSLNKSPLDTLFPPSEDLFAAQTSSKVSVTASTTFGISEGSSMFEAAPSKSSATQSGFGNADPFEGNVFGDFVTSETSEPPSMFQSQAQPFGPAATQAFEKTLQQPTENEHSNTTATAKSQQQKEKFEPKSAIWADSLSRGLIDLNISAPKNTSLAEIGIHLDSIMSSERKD</sequence>
<dbReference type="GO" id="GO:0006897">
    <property type="term" value="P:endocytosis"/>
    <property type="evidence" value="ECO:0007669"/>
    <property type="project" value="TreeGrafter"/>
</dbReference>
<dbReference type="GO" id="GO:0005768">
    <property type="term" value="C:endosome"/>
    <property type="evidence" value="ECO:0007669"/>
    <property type="project" value="TreeGrafter"/>
</dbReference>
<dbReference type="AlphaFoldDB" id="A0A0C9RZA6"/>
<feature type="compositionally biased region" description="Basic and acidic residues" evidence="6">
    <location>
        <begin position="197"/>
        <end position="247"/>
    </location>
</feature>
<evidence type="ECO:0000256" key="2">
    <source>
        <dbReference type="ARBA" id="ARBA00004555"/>
    </source>
</evidence>
<dbReference type="FunFam" id="1.25.40.90:FF:000006">
    <property type="entry name" value="Clathrin interactor 1"/>
    <property type="match status" value="1"/>
</dbReference>
<dbReference type="Pfam" id="PF01417">
    <property type="entry name" value="ENTH"/>
    <property type="match status" value="1"/>
</dbReference>
<dbReference type="CDD" id="cd03571">
    <property type="entry name" value="ENTH"/>
    <property type="match status" value="1"/>
</dbReference>
<evidence type="ECO:0000313" key="8">
    <source>
        <dbReference type="EMBL" id="JAG89514.1"/>
    </source>
</evidence>
<evidence type="ECO:0000256" key="3">
    <source>
        <dbReference type="ARBA" id="ARBA00010130"/>
    </source>
</evidence>